<comment type="caution">
    <text evidence="8">The sequence shown here is derived from an EMBL/GenBank/DDBJ whole genome shotgun (WGS) entry which is preliminary data.</text>
</comment>
<evidence type="ECO:0000313" key="9">
    <source>
        <dbReference type="Proteomes" id="UP000218281"/>
    </source>
</evidence>
<dbReference type="Pfam" id="PF00271">
    <property type="entry name" value="Helicase_C"/>
    <property type="match status" value="1"/>
</dbReference>
<dbReference type="PANTHER" id="PTHR45766:SF6">
    <property type="entry name" value="SWI_SNF-RELATED MATRIX-ASSOCIATED ACTIN-DEPENDENT REGULATOR OF CHROMATIN SUBFAMILY A-LIKE PROTEIN 1"/>
    <property type="match status" value="1"/>
</dbReference>
<dbReference type="Pfam" id="PF00176">
    <property type="entry name" value="SNF2-rel_dom"/>
    <property type="match status" value="1"/>
</dbReference>
<sequence>MTPADASTAASATPSPNATPGQPTTDTTVYAPGLTVRVRDELWLITKVTQAVDGFLLTVRGLSDFVRDSTASFYTAIDYVEVVGPARVRVVPDDSPGYRTSRLWLETTLRQTPVPLYQDELSVAEDMLMDPLDYQLSAVKKALSDENLRPRILIADAVGLGKTLEIGMILSELIRRGRGERILVVTPKHIMEQFQQEMWTRFAIPLVRLDSAGIQQIKQKLPGSRNPFTYFSRVIVSLDTLKAEKHLINLEKVRWDVVVMDEIHNATNAGTNNNKLAKTLAPTTESLLLASATPHNGDPESFKEILRLLDPTAVRPNGEIDKDAVDRLVIRRHRHSEEVASVVGPKWAERAEPRNIPVEASAEENAVARELETTWVHPEGKSPIPDAVNKKGQTYTDRLFPWTLVKSFLSSPAALDETITTRLKSVAADDTTQRDALERLRALNAKVTRQNSNKYAALVNYLQEIGVGKRSPTRAVIFSERVATLHWLKEHLSKDLNLGKDAIAVMHGSLSDQEQMRLVDEFKRSDSPLRVLVTGDVASEGVNLHTLCHDLVHYDIPWSLIRIQQRNGRVDRYGQTEPPQITALLLDTEGAGVGELHVLRRLIDREHEAHAVLGDVASLMGKHTVRGEEDAIRKVLQGSAGFDDVVKRAETVAEEEPQDEQSLIDALLARLNRTTPPATPPEPTCTGAPTSTGATSLYPSEIAYLQDALNAAFHNAPEKPLTNKGVAFAQHPNGVAELAPPEDLRRRLDVLPQDYLAQRRVRESFQLATTRELGNDLLRRARTGDDGSTWPRAHFLGPLHPVTDWAADRALASLSGGQIPAIRAAKGTLDFPTVLLMATLTNKRGQVVSRAFVTVANGILPQTILNPVDWLHGVGLTADAINTGDLELPENAQQLIADSVTVARGQLTPMMQAARTQAQERIDYWMQRAENWEHSKHDTQTALSSRIVRRSQHLLQQEKQLIASLAPDRELIRPLVLVLPALPNTQ</sequence>
<dbReference type="CDD" id="cd18793">
    <property type="entry name" value="SF2_C_SNF"/>
    <property type="match status" value="1"/>
</dbReference>
<dbReference type="SMART" id="SM00487">
    <property type="entry name" value="DEXDc"/>
    <property type="match status" value="1"/>
</dbReference>
<feature type="region of interest" description="Disordered" evidence="5">
    <location>
        <begin position="673"/>
        <end position="693"/>
    </location>
</feature>
<keyword evidence="1" id="KW-0547">Nucleotide-binding</keyword>
<evidence type="ECO:0000313" key="8">
    <source>
        <dbReference type="EMBL" id="PAT06170.1"/>
    </source>
</evidence>
<keyword evidence="2" id="KW-0378">Hydrolase</keyword>
<dbReference type="SUPFAM" id="SSF52540">
    <property type="entry name" value="P-loop containing nucleoside triphosphate hydrolases"/>
    <property type="match status" value="2"/>
</dbReference>
<keyword evidence="4" id="KW-0067">ATP-binding</keyword>
<organism evidence="8 9">
    <name type="scientific">Corynebacterium hadale</name>
    <dbReference type="NCBI Taxonomy" id="2026255"/>
    <lineage>
        <taxon>Bacteria</taxon>
        <taxon>Bacillati</taxon>
        <taxon>Actinomycetota</taxon>
        <taxon>Actinomycetes</taxon>
        <taxon>Mycobacteriales</taxon>
        <taxon>Corynebacteriaceae</taxon>
        <taxon>Corynebacterium</taxon>
    </lineage>
</organism>
<dbReference type="Gene3D" id="3.40.50.300">
    <property type="entry name" value="P-loop containing nucleotide triphosphate hydrolases"/>
    <property type="match status" value="1"/>
</dbReference>
<evidence type="ECO:0000256" key="4">
    <source>
        <dbReference type="ARBA" id="ARBA00022840"/>
    </source>
</evidence>
<dbReference type="SMART" id="SM00490">
    <property type="entry name" value="HELICc"/>
    <property type="match status" value="1"/>
</dbReference>
<dbReference type="Gene3D" id="3.40.50.10810">
    <property type="entry name" value="Tandem AAA-ATPase domain"/>
    <property type="match status" value="1"/>
</dbReference>
<gene>
    <name evidence="8" type="ORF">CKJ81_05815</name>
</gene>
<protein>
    <submittedName>
        <fullName evidence="8">Helicase</fullName>
    </submittedName>
</protein>
<evidence type="ECO:0000259" key="6">
    <source>
        <dbReference type="PROSITE" id="PS51192"/>
    </source>
</evidence>
<keyword evidence="3 8" id="KW-0347">Helicase</keyword>
<dbReference type="InterPro" id="IPR000330">
    <property type="entry name" value="SNF2_N"/>
</dbReference>
<dbReference type="PANTHER" id="PTHR45766">
    <property type="entry name" value="DNA ANNEALING HELICASE AND ENDONUCLEASE ZRANB3 FAMILY MEMBER"/>
    <property type="match status" value="1"/>
</dbReference>
<dbReference type="InterPro" id="IPR014001">
    <property type="entry name" value="Helicase_ATP-bd"/>
</dbReference>
<dbReference type="InterPro" id="IPR001650">
    <property type="entry name" value="Helicase_C-like"/>
</dbReference>
<feature type="region of interest" description="Disordered" evidence="5">
    <location>
        <begin position="1"/>
        <end position="29"/>
    </location>
</feature>
<evidence type="ECO:0000256" key="1">
    <source>
        <dbReference type="ARBA" id="ARBA00022741"/>
    </source>
</evidence>
<keyword evidence="9" id="KW-1185">Reference proteome</keyword>
<accession>A0ABX4HA24</accession>
<proteinExistence type="predicted"/>
<dbReference type="PROSITE" id="PS51194">
    <property type="entry name" value="HELICASE_CTER"/>
    <property type="match status" value="1"/>
</dbReference>
<feature type="domain" description="Helicase ATP-binding" evidence="6">
    <location>
        <begin position="143"/>
        <end position="312"/>
    </location>
</feature>
<dbReference type="EMBL" id="NSGO01000005">
    <property type="protein sequence ID" value="PAT06170.1"/>
    <property type="molecule type" value="Genomic_DNA"/>
</dbReference>
<evidence type="ECO:0000259" key="7">
    <source>
        <dbReference type="PROSITE" id="PS51194"/>
    </source>
</evidence>
<dbReference type="CDD" id="cd18011">
    <property type="entry name" value="DEXDc_RapA"/>
    <property type="match status" value="1"/>
</dbReference>
<dbReference type="PROSITE" id="PS51192">
    <property type="entry name" value="HELICASE_ATP_BIND_1"/>
    <property type="match status" value="1"/>
</dbReference>
<reference evidence="8 9" key="1">
    <citation type="submission" date="2017-08" db="EMBL/GenBank/DDBJ databases">
        <title>Whole genome sequences of 6 clinical strains closest to Corynebacterium imitans.</title>
        <authorList>
            <person name="Bernier A.-M."/>
            <person name="Burdz T."/>
            <person name="Bernard K."/>
        </authorList>
    </citation>
    <scope>NUCLEOTIDE SEQUENCE [LARGE SCALE GENOMIC DNA]</scope>
    <source>
        <strain evidence="8 9">NML93-0607</strain>
    </source>
</reference>
<evidence type="ECO:0000256" key="3">
    <source>
        <dbReference type="ARBA" id="ARBA00022806"/>
    </source>
</evidence>
<dbReference type="InterPro" id="IPR057342">
    <property type="entry name" value="DEXDc_RapA"/>
</dbReference>
<name>A0ABX4HA24_9CORY</name>
<dbReference type="Proteomes" id="UP000218281">
    <property type="component" value="Unassembled WGS sequence"/>
</dbReference>
<evidence type="ECO:0000256" key="5">
    <source>
        <dbReference type="SAM" id="MobiDB-lite"/>
    </source>
</evidence>
<feature type="domain" description="Helicase C-terminal" evidence="7">
    <location>
        <begin position="461"/>
        <end position="624"/>
    </location>
</feature>
<evidence type="ECO:0000256" key="2">
    <source>
        <dbReference type="ARBA" id="ARBA00022801"/>
    </source>
</evidence>
<dbReference type="InterPro" id="IPR049730">
    <property type="entry name" value="SNF2/RAD54-like_C"/>
</dbReference>
<feature type="compositionally biased region" description="Low complexity" evidence="5">
    <location>
        <begin position="1"/>
        <end position="20"/>
    </location>
</feature>
<dbReference type="GO" id="GO:0004386">
    <property type="term" value="F:helicase activity"/>
    <property type="evidence" value="ECO:0007669"/>
    <property type="project" value="UniProtKB-KW"/>
</dbReference>
<dbReference type="InterPro" id="IPR038718">
    <property type="entry name" value="SNF2-like_sf"/>
</dbReference>
<dbReference type="InterPro" id="IPR027417">
    <property type="entry name" value="P-loop_NTPase"/>
</dbReference>